<organism evidence="1 2">
    <name type="scientific">Melghiribacillus thermohalophilus</name>
    <dbReference type="NCBI Taxonomy" id="1324956"/>
    <lineage>
        <taxon>Bacteria</taxon>
        <taxon>Bacillati</taxon>
        <taxon>Bacillota</taxon>
        <taxon>Bacilli</taxon>
        <taxon>Bacillales</taxon>
        <taxon>Bacillaceae</taxon>
        <taxon>Melghiribacillus</taxon>
    </lineage>
</organism>
<dbReference type="EMBL" id="SMAN01000026">
    <property type="protein sequence ID" value="TCT17956.1"/>
    <property type="molecule type" value="Genomic_DNA"/>
</dbReference>
<evidence type="ECO:0000313" key="2">
    <source>
        <dbReference type="Proteomes" id="UP000294650"/>
    </source>
</evidence>
<name>A0A4R3MT19_9BACI</name>
<dbReference type="Proteomes" id="UP000294650">
    <property type="component" value="Unassembled WGS sequence"/>
</dbReference>
<protein>
    <submittedName>
        <fullName evidence="1">Uncharacterized protein</fullName>
    </submittedName>
</protein>
<proteinExistence type="predicted"/>
<sequence>MYCCLALQHGTITNETKLQMLKAVFQGMKNVVQPLKKDMGCRVTYEVFDDRTVLALCSTIDREKILQAAIYFESADVKTAYGVGETKEMAREKAMKHLNIEMKC</sequence>
<reference evidence="1 2" key="1">
    <citation type="submission" date="2019-03" db="EMBL/GenBank/DDBJ databases">
        <title>Genomic Encyclopedia of Type Strains, Phase IV (KMG-IV): sequencing the most valuable type-strain genomes for metagenomic binning, comparative biology and taxonomic classification.</title>
        <authorList>
            <person name="Goeker M."/>
        </authorList>
    </citation>
    <scope>NUCLEOTIDE SEQUENCE [LARGE SCALE GENOMIC DNA]</scope>
    <source>
        <strain evidence="1 2">DSM 25894</strain>
    </source>
</reference>
<evidence type="ECO:0000313" key="1">
    <source>
        <dbReference type="EMBL" id="TCT17956.1"/>
    </source>
</evidence>
<gene>
    <name evidence="1" type="ORF">EDD68_12629</name>
</gene>
<keyword evidence="2" id="KW-1185">Reference proteome</keyword>
<comment type="caution">
    <text evidence="1">The sequence shown here is derived from an EMBL/GenBank/DDBJ whole genome shotgun (WGS) entry which is preliminary data.</text>
</comment>
<dbReference type="RefSeq" id="WP_132372878.1">
    <property type="nucleotide sequence ID" value="NZ_SMAN01000026.1"/>
</dbReference>
<dbReference type="AlphaFoldDB" id="A0A4R3MT19"/>
<accession>A0A4R3MT19</accession>
<dbReference type="OrthoDB" id="2705124at2"/>